<dbReference type="InterPro" id="IPR023869">
    <property type="entry name" value="tRNA_Adeno_NH3ase_assoc_put"/>
</dbReference>
<dbReference type="Proteomes" id="UP001501035">
    <property type="component" value="Unassembled WGS sequence"/>
</dbReference>
<dbReference type="RefSeq" id="WP_290714183.1">
    <property type="nucleotide sequence ID" value="NZ_BAAAVS010000023.1"/>
</dbReference>
<comment type="caution">
    <text evidence="1">The sequence shown here is derived from an EMBL/GenBank/DDBJ whole genome shotgun (WGS) entry which is preliminary data.</text>
</comment>
<gene>
    <name evidence="1" type="ORF">GCM10010528_17150</name>
</gene>
<name>A0ABP6LE88_9ACTN</name>
<dbReference type="EMBL" id="BAAAVS010000023">
    <property type="protein sequence ID" value="GAA3037063.1"/>
    <property type="molecule type" value="Genomic_DNA"/>
</dbReference>
<proteinExistence type="predicted"/>
<organism evidence="1 2">
    <name type="scientific">Gordonia defluvii</name>
    <dbReference type="NCBI Taxonomy" id="283718"/>
    <lineage>
        <taxon>Bacteria</taxon>
        <taxon>Bacillati</taxon>
        <taxon>Actinomycetota</taxon>
        <taxon>Actinomycetes</taxon>
        <taxon>Mycobacteriales</taxon>
        <taxon>Gordoniaceae</taxon>
        <taxon>Gordonia</taxon>
    </lineage>
</organism>
<evidence type="ECO:0000313" key="1">
    <source>
        <dbReference type="EMBL" id="GAA3037063.1"/>
    </source>
</evidence>
<reference evidence="2" key="1">
    <citation type="journal article" date="2019" name="Int. J. Syst. Evol. Microbiol.">
        <title>The Global Catalogue of Microorganisms (GCM) 10K type strain sequencing project: providing services to taxonomists for standard genome sequencing and annotation.</title>
        <authorList>
            <consortium name="The Broad Institute Genomics Platform"/>
            <consortium name="The Broad Institute Genome Sequencing Center for Infectious Disease"/>
            <person name="Wu L."/>
            <person name="Ma J."/>
        </authorList>
    </citation>
    <scope>NUCLEOTIDE SEQUENCE [LARGE SCALE GENOMIC DNA]</scope>
    <source>
        <strain evidence="2">JCM 14234</strain>
    </source>
</reference>
<sequence>MAASANDSEGDIDGFAVAVVREETSWKVTALKSSALTNLENAERQLRDLRAAGAVFGLLDVDDEFFIVLRPAPGGSRLLVSDATAALDYDVAADVLDALNIDIPDLDPDDLDDIEPWGEGDLGVLSDFGLPDAVMAVIVSDTDLYADEQIGMIAARLGCADELSKVLDALGH</sequence>
<dbReference type="NCBIfam" id="TIGR03941">
    <property type="entry name" value="tRNA_deam_assoc"/>
    <property type="match status" value="1"/>
</dbReference>
<evidence type="ECO:0000313" key="2">
    <source>
        <dbReference type="Proteomes" id="UP001501035"/>
    </source>
</evidence>
<accession>A0ABP6LE88</accession>
<protein>
    <submittedName>
        <fullName evidence="1">tRNA adenosine deaminase-associated protein</fullName>
    </submittedName>
</protein>
<keyword evidence="2" id="KW-1185">Reference proteome</keyword>